<evidence type="ECO:0000313" key="2">
    <source>
        <dbReference type="Proteomes" id="UP000184172"/>
    </source>
</evidence>
<keyword evidence="2" id="KW-1185">Reference proteome</keyword>
<reference evidence="2" key="1">
    <citation type="submission" date="2016-11" db="EMBL/GenBank/DDBJ databases">
        <authorList>
            <person name="Varghese N."/>
            <person name="Submissions S."/>
        </authorList>
    </citation>
    <scope>NUCLEOTIDE SEQUENCE [LARGE SCALE GENOMIC DNA]</scope>
    <source>
        <strain evidence="2">DSM 26349</strain>
    </source>
</reference>
<name>A0A1M6FYM8_9FLAO</name>
<sequence length="47" mass="5481">MNANHNFLNYSQPSVLKLFRVLGYEIIQTTHHGQGYDIEWLQKCGCL</sequence>
<gene>
    <name evidence="1" type="ORF">SAMN04487908_10888</name>
</gene>
<organism evidence="1 2">
    <name type="scientific">Aequorivita viscosa</name>
    <dbReference type="NCBI Taxonomy" id="797419"/>
    <lineage>
        <taxon>Bacteria</taxon>
        <taxon>Pseudomonadati</taxon>
        <taxon>Bacteroidota</taxon>
        <taxon>Flavobacteriia</taxon>
        <taxon>Flavobacteriales</taxon>
        <taxon>Flavobacteriaceae</taxon>
        <taxon>Aequorivita</taxon>
    </lineage>
</organism>
<evidence type="ECO:0000313" key="1">
    <source>
        <dbReference type="EMBL" id="SHJ02724.1"/>
    </source>
</evidence>
<protein>
    <submittedName>
        <fullName evidence="1">Uncharacterized protein</fullName>
    </submittedName>
</protein>
<proteinExistence type="predicted"/>
<dbReference type="Proteomes" id="UP000184172">
    <property type="component" value="Unassembled WGS sequence"/>
</dbReference>
<dbReference type="AlphaFoldDB" id="A0A1M6FYM8"/>
<dbReference type="EMBL" id="FQYV01000008">
    <property type="protein sequence ID" value="SHJ02724.1"/>
    <property type="molecule type" value="Genomic_DNA"/>
</dbReference>
<accession>A0A1M6FYM8</accession>